<keyword evidence="2" id="KW-1185">Reference proteome</keyword>
<sequence length="99" mass="11146">MLELGFETEVIYWRGPAPFFYAPVPHEHVEDIRKVAKHVTYGWGMIPVTAKIGALEFYTALFPKDDTYLLPLKAAVRRKSNITAGDVISVGMTIPPVER</sequence>
<dbReference type="RefSeq" id="WP_284339183.1">
    <property type="nucleotide sequence ID" value="NZ_BSNS01000006.1"/>
</dbReference>
<comment type="caution">
    <text evidence="1">The sequence shown here is derived from an EMBL/GenBank/DDBJ whole genome shotgun (WGS) entry which is preliminary data.</text>
</comment>
<dbReference type="Gene3D" id="2.40.30.100">
    <property type="entry name" value="AF2212/PG0164-like"/>
    <property type="match status" value="1"/>
</dbReference>
<dbReference type="InterPro" id="IPR037079">
    <property type="entry name" value="AF2212/PG0164-like_sf"/>
</dbReference>
<protein>
    <recommendedName>
        <fullName evidence="3">DUF1905 domain-containing protein</fullName>
    </recommendedName>
</protein>
<name>A0ABQ5W1H9_9HYPH</name>
<dbReference type="SUPFAM" id="SSF141694">
    <property type="entry name" value="AF2212/PG0164-like"/>
    <property type="match status" value="1"/>
</dbReference>
<evidence type="ECO:0000313" key="2">
    <source>
        <dbReference type="Proteomes" id="UP001156691"/>
    </source>
</evidence>
<dbReference type="InterPro" id="IPR015018">
    <property type="entry name" value="DUF1905"/>
</dbReference>
<dbReference type="Pfam" id="PF08922">
    <property type="entry name" value="DUF1905"/>
    <property type="match status" value="1"/>
</dbReference>
<proteinExistence type="predicted"/>
<gene>
    <name evidence="1" type="ORF">GCM10010862_09930</name>
</gene>
<organism evidence="1 2">
    <name type="scientific">Devosia nitrariae</name>
    <dbReference type="NCBI Taxonomy" id="2071872"/>
    <lineage>
        <taxon>Bacteria</taxon>
        <taxon>Pseudomonadati</taxon>
        <taxon>Pseudomonadota</taxon>
        <taxon>Alphaproteobacteria</taxon>
        <taxon>Hyphomicrobiales</taxon>
        <taxon>Devosiaceae</taxon>
        <taxon>Devosia</taxon>
    </lineage>
</organism>
<reference evidence="2" key="1">
    <citation type="journal article" date="2019" name="Int. J. Syst. Evol. Microbiol.">
        <title>The Global Catalogue of Microorganisms (GCM) 10K type strain sequencing project: providing services to taxonomists for standard genome sequencing and annotation.</title>
        <authorList>
            <consortium name="The Broad Institute Genomics Platform"/>
            <consortium name="The Broad Institute Genome Sequencing Center for Infectious Disease"/>
            <person name="Wu L."/>
            <person name="Ma J."/>
        </authorList>
    </citation>
    <scope>NUCLEOTIDE SEQUENCE [LARGE SCALE GENOMIC DNA]</scope>
    <source>
        <strain evidence="2">NBRC 112416</strain>
    </source>
</reference>
<dbReference type="EMBL" id="BSNS01000006">
    <property type="protein sequence ID" value="GLQ53734.1"/>
    <property type="molecule type" value="Genomic_DNA"/>
</dbReference>
<dbReference type="Proteomes" id="UP001156691">
    <property type="component" value="Unassembled WGS sequence"/>
</dbReference>
<accession>A0ABQ5W1H9</accession>
<evidence type="ECO:0000313" key="1">
    <source>
        <dbReference type="EMBL" id="GLQ53734.1"/>
    </source>
</evidence>
<evidence type="ECO:0008006" key="3">
    <source>
        <dbReference type="Google" id="ProtNLM"/>
    </source>
</evidence>